<dbReference type="InterPro" id="IPR036986">
    <property type="entry name" value="S4_RNA-bd_sf"/>
</dbReference>
<feature type="region of interest" description="Disordered" evidence="9">
    <location>
        <begin position="20"/>
        <end position="44"/>
    </location>
</feature>
<dbReference type="EMBL" id="JAFIRA010000005">
    <property type="protein sequence ID" value="MCJ2542019.1"/>
    <property type="molecule type" value="Genomic_DNA"/>
</dbReference>
<organism evidence="12 13">
    <name type="scientific">Thermostichus vulcanus str. 'Rupite'</name>
    <dbReference type="NCBI Taxonomy" id="2813851"/>
    <lineage>
        <taxon>Bacteria</taxon>
        <taxon>Bacillati</taxon>
        <taxon>Cyanobacteriota</taxon>
        <taxon>Cyanophyceae</taxon>
        <taxon>Thermostichales</taxon>
        <taxon>Thermostichaceae</taxon>
        <taxon>Thermostichus</taxon>
    </lineage>
</organism>
<evidence type="ECO:0000256" key="8">
    <source>
        <dbReference type="RuleBase" id="RU003699"/>
    </source>
</evidence>
<dbReference type="RefSeq" id="WP_244349228.1">
    <property type="nucleotide sequence ID" value="NZ_JAFIRA010000005.1"/>
</dbReference>
<keyword evidence="5 7" id="KW-0687">Ribonucleoprotein</keyword>
<evidence type="ECO:0000256" key="7">
    <source>
        <dbReference type="HAMAP-Rule" id="MF_01306"/>
    </source>
</evidence>
<dbReference type="SMART" id="SM01390">
    <property type="entry name" value="Ribosomal_S4"/>
    <property type="match status" value="1"/>
</dbReference>
<evidence type="ECO:0000256" key="2">
    <source>
        <dbReference type="ARBA" id="ARBA00022730"/>
    </source>
</evidence>
<dbReference type="InterPro" id="IPR005709">
    <property type="entry name" value="Ribosomal_uS4_bac-type"/>
</dbReference>
<keyword evidence="13" id="KW-1185">Reference proteome</keyword>
<protein>
    <recommendedName>
        <fullName evidence="6 7">Small ribosomal subunit protein uS4</fullName>
    </recommendedName>
</protein>
<dbReference type="PANTHER" id="PTHR11831:SF4">
    <property type="entry name" value="SMALL RIBOSOMAL SUBUNIT PROTEIN US4M"/>
    <property type="match status" value="1"/>
</dbReference>
<evidence type="ECO:0000256" key="5">
    <source>
        <dbReference type="ARBA" id="ARBA00023274"/>
    </source>
</evidence>
<evidence type="ECO:0000256" key="9">
    <source>
        <dbReference type="SAM" id="MobiDB-lite"/>
    </source>
</evidence>
<evidence type="ECO:0000256" key="4">
    <source>
        <dbReference type="ARBA" id="ARBA00022980"/>
    </source>
</evidence>
<evidence type="ECO:0000313" key="12">
    <source>
        <dbReference type="EMBL" id="MCJ2542019.1"/>
    </source>
</evidence>
<dbReference type="PANTHER" id="PTHR11831">
    <property type="entry name" value="30S 40S RIBOSOMAL PROTEIN"/>
    <property type="match status" value="1"/>
</dbReference>
<dbReference type="Pfam" id="PF00163">
    <property type="entry name" value="Ribosomal_S4"/>
    <property type="match status" value="1"/>
</dbReference>
<dbReference type="NCBIfam" id="NF003717">
    <property type="entry name" value="PRK05327.1"/>
    <property type="match status" value="1"/>
</dbReference>
<sequence length="203" mass="23240">MSRYTGPRLKIVRRFGGLDLPGLTRKRPKNTNPPGLHGADRKKKSEYAIRLEEKQKVRFNYGVSERQMIRYMRKARRSKGSTGLALLQMLEMRLDCIVFRLGMAPTIPAARQVVNHGHIEVNGRKVTIPSYGCKVGDVVTVKNKEASRKLVAAYAEYPGLFLPDYLEFDKEKLRGRIKELPPREQISAPVNELLVVEFYSRKL</sequence>
<evidence type="ECO:0000313" key="13">
    <source>
        <dbReference type="Proteomes" id="UP000830835"/>
    </source>
</evidence>
<evidence type="ECO:0000259" key="11">
    <source>
        <dbReference type="SMART" id="SM01390"/>
    </source>
</evidence>
<dbReference type="SMART" id="SM00363">
    <property type="entry name" value="S4"/>
    <property type="match status" value="1"/>
</dbReference>
<dbReference type="NCBIfam" id="TIGR01017">
    <property type="entry name" value="rpsD_bact"/>
    <property type="match status" value="1"/>
</dbReference>
<keyword evidence="4 7" id="KW-0689">Ribosomal protein</keyword>
<dbReference type="GO" id="GO:0005840">
    <property type="term" value="C:ribosome"/>
    <property type="evidence" value="ECO:0007669"/>
    <property type="project" value="UniProtKB-KW"/>
</dbReference>
<reference evidence="12" key="1">
    <citation type="submission" date="2021-02" db="EMBL/GenBank/DDBJ databases">
        <title>The CRISPR/cas machinery reduction and long-range gene transfer in the hot spring cyanobacterium Synechococcus.</title>
        <authorList>
            <person name="Dvorak P."/>
            <person name="Jahodarova E."/>
            <person name="Hasler P."/>
            <person name="Poulickova A."/>
        </authorList>
    </citation>
    <scope>NUCLEOTIDE SEQUENCE</scope>
    <source>
        <strain evidence="12">Rupite</strain>
    </source>
</reference>
<comment type="subunit">
    <text evidence="7">Part of the 30S ribosomal subunit. Contacts protein S5. The interaction surface between S4 and S5 is involved in control of translational fidelity.</text>
</comment>
<dbReference type="Gene3D" id="1.10.1050.10">
    <property type="entry name" value="Ribosomal Protein S4 Delta 41, Chain A, domain 1"/>
    <property type="match status" value="1"/>
</dbReference>
<dbReference type="HAMAP" id="MF_01306_B">
    <property type="entry name" value="Ribosomal_uS4_B"/>
    <property type="match status" value="1"/>
</dbReference>
<dbReference type="InterPro" id="IPR001912">
    <property type="entry name" value="Ribosomal_uS4_N"/>
</dbReference>
<comment type="caution">
    <text evidence="12">The sequence shown here is derived from an EMBL/GenBank/DDBJ whole genome shotgun (WGS) entry which is preliminary data.</text>
</comment>
<proteinExistence type="inferred from homology"/>
<comment type="function">
    <text evidence="7">One of the primary rRNA binding proteins, it binds directly to 16S rRNA where it nucleates assembly of the body of the 30S subunit.</text>
</comment>
<gene>
    <name evidence="7 12" type="primary">rpsD</name>
    <name evidence="7" type="synonym">rps4</name>
    <name evidence="12" type="ORF">JX360_03705</name>
</gene>
<accession>A0ABT0C899</accession>
<dbReference type="InterPro" id="IPR002942">
    <property type="entry name" value="S4_RNA-bd"/>
</dbReference>
<comment type="similarity">
    <text evidence="1 7 8">Belongs to the universal ribosomal protein uS4 family.</text>
</comment>
<feature type="domain" description="Small ribosomal subunit protein uS4 N-terminal" evidence="11">
    <location>
        <begin position="3"/>
        <end position="91"/>
    </location>
</feature>
<evidence type="ECO:0000259" key="10">
    <source>
        <dbReference type="SMART" id="SM00363"/>
    </source>
</evidence>
<dbReference type="InterPro" id="IPR022801">
    <property type="entry name" value="Ribosomal_uS4"/>
</dbReference>
<evidence type="ECO:0000256" key="6">
    <source>
        <dbReference type="ARBA" id="ARBA00035254"/>
    </source>
</evidence>
<dbReference type="Gene3D" id="3.10.290.10">
    <property type="entry name" value="RNA-binding S4 domain"/>
    <property type="match status" value="1"/>
</dbReference>
<dbReference type="PROSITE" id="PS00632">
    <property type="entry name" value="RIBOSOMAL_S4"/>
    <property type="match status" value="1"/>
</dbReference>
<dbReference type="PROSITE" id="PS50889">
    <property type="entry name" value="S4"/>
    <property type="match status" value="1"/>
</dbReference>
<keyword evidence="3 7" id="KW-0694">RNA-binding</keyword>
<comment type="function">
    <text evidence="7">With S5 and S12 plays an important role in translational accuracy.</text>
</comment>
<evidence type="ECO:0000256" key="3">
    <source>
        <dbReference type="ARBA" id="ARBA00022884"/>
    </source>
</evidence>
<dbReference type="CDD" id="cd00165">
    <property type="entry name" value="S4"/>
    <property type="match status" value="1"/>
</dbReference>
<keyword evidence="2 7" id="KW-0699">rRNA-binding</keyword>
<dbReference type="Pfam" id="PF01479">
    <property type="entry name" value="S4"/>
    <property type="match status" value="1"/>
</dbReference>
<dbReference type="Proteomes" id="UP000830835">
    <property type="component" value="Unassembled WGS sequence"/>
</dbReference>
<feature type="domain" description="RNA-binding S4" evidence="10">
    <location>
        <begin position="92"/>
        <end position="156"/>
    </location>
</feature>
<name>A0ABT0C899_THEVL</name>
<dbReference type="InterPro" id="IPR018079">
    <property type="entry name" value="Ribosomal_uS4_CS"/>
</dbReference>
<dbReference type="SUPFAM" id="SSF55174">
    <property type="entry name" value="Alpha-L RNA-binding motif"/>
    <property type="match status" value="1"/>
</dbReference>
<evidence type="ECO:0000256" key="1">
    <source>
        <dbReference type="ARBA" id="ARBA00007465"/>
    </source>
</evidence>